<dbReference type="GO" id="GO:0003700">
    <property type="term" value="F:DNA-binding transcription factor activity"/>
    <property type="evidence" value="ECO:0007669"/>
    <property type="project" value="InterPro"/>
</dbReference>
<organism evidence="6 7">
    <name type="scientific">Vibrio lentus</name>
    <dbReference type="NCBI Taxonomy" id="136468"/>
    <lineage>
        <taxon>Bacteria</taxon>
        <taxon>Pseudomonadati</taxon>
        <taxon>Pseudomonadota</taxon>
        <taxon>Gammaproteobacteria</taxon>
        <taxon>Vibrionales</taxon>
        <taxon>Vibrionaceae</taxon>
        <taxon>Vibrio</taxon>
    </lineage>
</organism>
<dbReference type="PANTHER" id="PTHR30118">
    <property type="entry name" value="HTH-TYPE TRANSCRIPTIONAL REGULATOR LEUO-RELATED"/>
    <property type="match status" value="1"/>
</dbReference>
<evidence type="ECO:0000313" key="6">
    <source>
        <dbReference type="EMBL" id="PMM63743.1"/>
    </source>
</evidence>
<keyword evidence="4" id="KW-0804">Transcription</keyword>
<dbReference type="Pfam" id="PF03466">
    <property type="entry name" value="LysR_substrate"/>
    <property type="match status" value="1"/>
</dbReference>
<evidence type="ECO:0000313" key="7">
    <source>
        <dbReference type="Proteomes" id="UP000235406"/>
    </source>
</evidence>
<dbReference type="InterPro" id="IPR000847">
    <property type="entry name" value="LysR_HTH_N"/>
</dbReference>
<proteinExistence type="inferred from homology"/>
<evidence type="ECO:0000256" key="3">
    <source>
        <dbReference type="ARBA" id="ARBA00023125"/>
    </source>
</evidence>
<dbReference type="SUPFAM" id="SSF53850">
    <property type="entry name" value="Periplasmic binding protein-like II"/>
    <property type="match status" value="1"/>
</dbReference>
<dbReference type="PANTHER" id="PTHR30118:SF15">
    <property type="entry name" value="TRANSCRIPTIONAL REGULATORY PROTEIN"/>
    <property type="match status" value="1"/>
</dbReference>
<dbReference type="Gene3D" id="3.40.190.10">
    <property type="entry name" value="Periplasmic binding protein-like II"/>
    <property type="match status" value="2"/>
</dbReference>
<dbReference type="Gene3D" id="1.10.10.10">
    <property type="entry name" value="Winged helix-like DNA-binding domain superfamily/Winged helix DNA-binding domain"/>
    <property type="match status" value="1"/>
</dbReference>
<protein>
    <submittedName>
        <fullName evidence="6">LysR family transcriptional regulator</fullName>
    </submittedName>
</protein>
<dbReference type="SUPFAM" id="SSF46785">
    <property type="entry name" value="Winged helix' DNA-binding domain"/>
    <property type="match status" value="1"/>
</dbReference>
<evidence type="ECO:0000256" key="1">
    <source>
        <dbReference type="ARBA" id="ARBA00009437"/>
    </source>
</evidence>
<comment type="caution">
    <text evidence="6">The sequence shown here is derived from an EMBL/GenBank/DDBJ whole genome shotgun (WGS) entry which is preliminary data.</text>
</comment>
<dbReference type="RefSeq" id="WP_102438219.1">
    <property type="nucleotide sequence ID" value="NZ_CAWNVI010000168.1"/>
</dbReference>
<evidence type="ECO:0000256" key="2">
    <source>
        <dbReference type="ARBA" id="ARBA00023015"/>
    </source>
</evidence>
<dbReference type="InterPro" id="IPR050389">
    <property type="entry name" value="LysR-type_TF"/>
</dbReference>
<reference evidence="7" key="1">
    <citation type="submission" date="2016-07" db="EMBL/GenBank/DDBJ databases">
        <title>Nontailed viruses are major unrecognized killers of bacteria in the ocean.</title>
        <authorList>
            <person name="Kauffman K."/>
            <person name="Hussain F."/>
            <person name="Yang J."/>
            <person name="Arevalo P."/>
            <person name="Brown J."/>
            <person name="Cutler M."/>
            <person name="Kelly L."/>
            <person name="Polz M.F."/>
        </authorList>
    </citation>
    <scope>NUCLEOTIDE SEQUENCE [LARGE SCALE GENOMIC DNA]</scope>
    <source>
        <strain evidence="7">10N.261.46.F8</strain>
    </source>
</reference>
<dbReference type="PRINTS" id="PR00039">
    <property type="entry name" value="HTHLYSR"/>
</dbReference>
<accession>A0A2N7JVP9</accession>
<dbReference type="EMBL" id="MCZK01000168">
    <property type="protein sequence ID" value="PMM63743.1"/>
    <property type="molecule type" value="Genomic_DNA"/>
</dbReference>
<keyword evidence="2" id="KW-0805">Transcription regulation</keyword>
<comment type="similarity">
    <text evidence="1">Belongs to the LysR transcriptional regulatory family.</text>
</comment>
<dbReference type="OrthoDB" id="6395715at2"/>
<gene>
    <name evidence="6" type="ORF">BCT49_17050</name>
</gene>
<dbReference type="InterPro" id="IPR036388">
    <property type="entry name" value="WH-like_DNA-bd_sf"/>
</dbReference>
<evidence type="ECO:0000259" key="5">
    <source>
        <dbReference type="PROSITE" id="PS50931"/>
    </source>
</evidence>
<dbReference type="AlphaFoldDB" id="A0A2N7JVP9"/>
<sequence length="307" mass="34271">MSQLDLNLLKVLRVLIEVKNTRKASELLHISQPAVSRALSRLRDYFEDELFVRTAHGLAPTSKALEIGARLPTALDNLMFAIEGDDEFDPAQINEKVSIAINGFLAQWLAPKLIKSIVNAAPNIELHITNWEANTPSQITQGNIDIGVNYFPLNLSKQLVQQKMGTDSFVVVTRKNHPLAAKDITAEHFITYPIASQLIPSWNEVSNLTTEALRPFAIVPKVQLRSSHLNIILDTMLVTDLLFPCSKSLAVHLPSEFKYFPINDEITIPGGDFATVVSNQARRHPLQQWLNETIKKCSSAELLSESF</sequence>
<evidence type="ECO:0000256" key="4">
    <source>
        <dbReference type="ARBA" id="ARBA00023163"/>
    </source>
</evidence>
<dbReference type="InterPro" id="IPR036390">
    <property type="entry name" value="WH_DNA-bd_sf"/>
</dbReference>
<dbReference type="PROSITE" id="PS50931">
    <property type="entry name" value="HTH_LYSR"/>
    <property type="match status" value="1"/>
</dbReference>
<feature type="domain" description="HTH lysR-type" evidence="5">
    <location>
        <begin position="4"/>
        <end position="61"/>
    </location>
</feature>
<dbReference type="InterPro" id="IPR005119">
    <property type="entry name" value="LysR_subst-bd"/>
</dbReference>
<dbReference type="GO" id="GO:0003677">
    <property type="term" value="F:DNA binding"/>
    <property type="evidence" value="ECO:0007669"/>
    <property type="project" value="UniProtKB-KW"/>
</dbReference>
<dbReference type="Pfam" id="PF00126">
    <property type="entry name" value="HTH_1"/>
    <property type="match status" value="1"/>
</dbReference>
<name>A0A2N7JVP9_9VIBR</name>
<dbReference type="Proteomes" id="UP000235406">
    <property type="component" value="Unassembled WGS sequence"/>
</dbReference>
<keyword evidence="3" id="KW-0238">DNA-binding</keyword>